<feature type="domain" description="AB hydrolase-1" evidence="2">
    <location>
        <begin position="19"/>
        <end position="238"/>
    </location>
</feature>
<dbReference type="PANTHER" id="PTHR43798:SF31">
    <property type="entry name" value="AB HYDROLASE SUPERFAMILY PROTEIN YCLE"/>
    <property type="match status" value="1"/>
</dbReference>
<evidence type="ECO:0000313" key="3">
    <source>
        <dbReference type="EMBL" id="HGW60245.1"/>
    </source>
</evidence>
<keyword evidence="1 3" id="KW-0378">Hydrolase</keyword>
<dbReference type="SUPFAM" id="SSF53474">
    <property type="entry name" value="alpha/beta-Hydrolases"/>
    <property type="match status" value="1"/>
</dbReference>
<comment type="caution">
    <text evidence="3">The sequence shown here is derived from an EMBL/GenBank/DDBJ whole genome shotgun (WGS) entry which is preliminary data.</text>
</comment>
<dbReference type="InterPro" id="IPR000073">
    <property type="entry name" value="AB_hydrolase_1"/>
</dbReference>
<evidence type="ECO:0000256" key="1">
    <source>
        <dbReference type="ARBA" id="ARBA00022801"/>
    </source>
</evidence>
<accession>A0A7C4U2H0</accession>
<dbReference type="InterPro" id="IPR029058">
    <property type="entry name" value="AB_hydrolase_fold"/>
</dbReference>
<protein>
    <submittedName>
        <fullName evidence="3">Alpha/beta hydrolase</fullName>
    </submittedName>
</protein>
<dbReference type="Gene3D" id="3.40.50.1820">
    <property type="entry name" value="alpha/beta hydrolase"/>
    <property type="match status" value="1"/>
</dbReference>
<dbReference type="PANTHER" id="PTHR43798">
    <property type="entry name" value="MONOACYLGLYCEROL LIPASE"/>
    <property type="match status" value="1"/>
</dbReference>
<proteinExistence type="predicted"/>
<dbReference type="GO" id="GO:0016020">
    <property type="term" value="C:membrane"/>
    <property type="evidence" value="ECO:0007669"/>
    <property type="project" value="TreeGrafter"/>
</dbReference>
<organism evidence="3">
    <name type="scientific">Caldisericum exile</name>
    <dbReference type="NCBI Taxonomy" id="693075"/>
    <lineage>
        <taxon>Bacteria</taxon>
        <taxon>Pseudomonadati</taxon>
        <taxon>Caldisericota/Cryosericota group</taxon>
        <taxon>Caldisericota</taxon>
        <taxon>Caldisericia</taxon>
        <taxon>Caldisericales</taxon>
        <taxon>Caldisericaceae</taxon>
        <taxon>Caldisericum</taxon>
    </lineage>
</organism>
<dbReference type="GO" id="GO:0016787">
    <property type="term" value="F:hydrolase activity"/>
    <property type="evidence" value="ECO:0007669"/>
    <property type="project" value="UniProtKB-KW"/>
</dbReference>
<dbReference type="AlphaFoldDB" id="A0A7C4U2H0"/>
<sequence length="260" mass="29423">MFKDIDGFTLYYDVEGDGPSLILLHGWGGNSYSLLPLTNVLKKDFRVFTLDLPGFGRSSNPVSAIGGEEYRTVVQKFIDTVGIQDYSIIGHSFGGRIAIRIASLKPKGLCSLVLIDSGGIKAEKETNQILSERFFKLLKKSVKLIFKGALQYRILETLKRHFGSDDYRRQDGIMREILVKIVNEDLTDLLPLIDVPTLIIWGEKDDILPVSHGRCMKQLLKDAQLEIIPNAGHFPYLDYLPKVYTVLYNFLNNVYKAKSY</sequence>
<gene>
    <name evidence="3" type="ORF">ENV82_02240</name>
</gene>
<reference evidence="3" key="1">
    <citation type="journal article" date="2020" name="mSystems">
        <title>Genome- and Community-Level Interaction Insights into Carbon Utilization and Element Cycling Functions of Hydrothermarchaeota in Hydrothermal Sediment.</title>
        <authorList>
            <person name="Zhou Z."/>
            <person name="Liu Y."/>
            <person name="Xu W."/>
            <person name="Pan J."/>
            <person name="Luo Z.H."/>
            <person name="Li M."/>
        </authorList>
    </citation>
    <scope>NUCLEOTIDE SEQUENCE [LARGE SCALE GENOMIC DNA]</scope>
    <source>
        <strain evidence="3">SpSt-794</strain>
    </source>
</reference>
<dbReference type="Pfam" id="PF00561">
    <property type="entry name" value="Abhydrolase_1"/>
    <property type="match status" value="1"/>
</dbReference>
<dbReference type="EMBL" id="DTHV01000071">
    <property type="protein sequence ID" value="HGW60245.1"/>
    <property type="molecule type" value="Genomic_DNA"/>
</dbReference>
<dbReference type="PRINTS" id="PR00111">
    <property type="entry name" value="ABHYDROLASE"/>
</dbReference>
<name>A0A7C4U2H0_9BACT</name>
<evidence type="ECO:0000259" key="2">
    <source>
        <dbReference type="Pfam" id="PF00561"/>
    </source>
</evidence>
<dbReference type="InterPro" id="IPR050266">
    <property type="entry name" value="AB_hydrolase_sf"/>
</dbReference>